<dbReference type="GeneID" id="98173523"/>
<dbReference type="InterPro" id="IPR036770">
    <property type="entry name" value="Ankyrin_rpt-contain_sf"/>
</dbReference>
<dbReference type="SMART" id="SM00248">
    <property type="entry name" value="ANK"/>
    <property type="match status" value="12"/>
</dbReference>
<dbReference type="PANTHER" id="PTHR24123">
    <property type="entry name" value="ANKYRIN REPEAT-CONTAINING"/>
    <property type="match status" value="1"/>
</dbReference>
<gene>
    <name evidence="4" type="ORF">MFIFM68171_02778</name>
</gene>
<reference evidence="4 5" key="1">
    <citation type="submission" date="2024-09" db="EMBL/GenBank/DDBJ databases">
        <title>Itraconazole resistance in Madurella fahalii resulting from another homologue of gene encoding cytochrome P450 14-alpha sterol demethylase (CYP51).</title>
        <authorList>
            <person name="Yoshioka I."/>
            <person name="Fahal A.H."/>
            <person name="Kaneko S."/>
            <person name="Yaguchi T."/>
        </authorList>
    </citation>
    <scope>NUCLEOTIDE SEQUENCE [LARGE SCALE GENOMIC DNA]</scope>
    <source>
        <strain evidence="4 5">IFM 68171</strain>
    </source>
</reference>
<name>A0ABQ0G4A1_9PEZI</name>
<dbReference type="SUPFAM" id="SSF48403">
    <property type="entry name" value="Ankyrin repeat"/>
    <property type="match status" value="2"/>
</dbReference>
<keyword evidence="1" id="KW-0677">Repeat</keyword>
<dbReference type="Gene3D" id="1.25.40.20">
    <property type="entry name" value="Ankyrin repeat-containing domain"/>
    <property type="match status" value="2"/>
</dbReference>
<keyword evidence="5" id="KW-1185">Reference proteome</keyword>
<organism evidence="4 5">
    <name type="scientific">Madurella fahalii</name>
    <dbReference type="NCBI Taxonomy" id="1157608"/>
    <lineage>
        <taxon>Eukaryota</taxon>
        <taxon>Fungi</taxon>
        <taxon>Dikarya</taxon>
        <taxon>Ascomycota</taxon>
        <taxon>Pezizomycotina</taxon>
        <taxon>Sordariomycetes</taxon>
        <taxon>Sordariomycetidae</taxon>
        <taxon>Sordariales</taxon>
        <taxon>Sordariales incertae sedis</taxon>
        <taxon>Madurella</taxon>
    </lineage>
</organism>
<protein>
    <recommendedName>
        <fullName evidence="6">Ankyrin</fullName>
    </recommendedName>
</protein>
<evidence type="ECO:0000313" key="4">
    <source>
        <dbReference type="EMBL" id="GAB1312568.1"/>
    </source>
</evidence>
<comment type="caution">
    <text evidence="4">The sequence shown here is derived from an EMBL/GenBank/DDBJ whole genome shotgun (WGS) entry which is preliminary data.</text>
</comment>
<dbReference type="PANTHER" id="PTHR24123:SF33">
    <property type="entry name" value="PROTEIN HOS4"/>
    <property type="match status" value="1"/>
</dbReference>
<dbReference type="Proteomes" id="UP001628179">
    <property type="component" value="Unassembled WGS sequence"/>
</dbReference>
<feature type="repeat" description="ANK" evidence="3">
    <location>
        <begin position="538"/>
        <end position="570"/>
    </location>
</feature>
<dbReference type="InterPro" id="IPR051165">
    <property type="entry name" value="Multifunctional_ANK_Repeat"/>
</dbReference>
<evidence type="ECO:0008006" key="6">
    <source>
        <dbReference type="Google" id="ProtNLM"/>
    </source>
</evidence>
<evidence type="ECO:0000256" key="1">
    <source>
        <dbReference type="ARBA" id="ARBA00022737"/>
    </source>
</evidence>
<keyword evidence="2 3" id="KW-0040">ANK repeat</keyword>
<dbReference type="EMBL" id="BAAFSV010000002">
    <property type="protein sequence ID" value="GAB1312568.1"/>
    <property type="molecule type" value="Genomic_DNA"/>
</dbReference>
<evidence type="ECO:0000313" key="5">
    <source>
        <dbReference type="Proteomes" id="UP001628179"/>
    </source>
</evidence>
<evidence type="ECO:0000256" key="2">
    <source>
        <dbReference type="ARBA" id="ARBA00023043"/>
    </source>
</evidence>
<proteinExistence type="predicted"/>
<evidence type="ECO:0000256" key="3">
    <source>
        <dbReference type="PROSITE-ProRule" id="PRU00023"/>
    </source>
</evidence>
<feature type="repeat" description="ANK" evidence="3">
    <location>
        <begin position="64"/>
        <end position="96"/>
    </location>
</feature>
<dbReference type="RefSeq" id="XP_070914301.1">
    <property type="nucleotide sequence ID" value="XM_071058200.1"/>
</dbReference>
<dbReference type="PROSITE" id="PS50088">
    <property type="entry name" value="ANK_REPEAT"/>
    <property type="match status" value="3"/>
</dbReference>
<dbReference type="Pfam" id="PF12796">
    <property type="entry name" value="Ank_2"/>
    <property type="match status" value="1"/>
</dbReference>
<dbReference type="InterPro" id="IPR002110">
    <property type="entry name" value="Ankyrin_rpt"/>
</dbReference>
<feature type="repeat" description="ANK" evidence="3">
    <location>
        <begin position="668"/>
        <end position="706"/>
    </location>
</feature>
<accession>A0ABQ0G4A1</accession>
<sequence>MLRYSSLWNRRPHRLYRSHWNRQNNNIFLALAARHGSAEICEKLIQHGTSPNLTATLGFGDTYSVSSPLIEAAKAGDVNISNILLRGGAGVNYRYAGLTATGHPLLALKKDNRHREGRLEILKLFLERGADVNAPFRDDELRLQEPDDGTETSAETLLDEAVLNGDEDVRRIFCKPPFVGGDMESPLNVSGIISCAYEGSREVESYLQSMPFPRDSKRRRIQEAALKWALDRANVQAVLSMIQAGFGIKSLLLAKDGSHRNPQPGSTGGYLEGIFGNSPWTPLSRQLALVLLQGHHGTEIEYALIETCCLRSERSDVLEFLTPIVLNSTETSYTVLVALAARLNNFAAVSFLKQHCAGLYGTAKFWNGQCSALLLSAATLKDSFAYSSLLARSRPASTDMLGFLVRQGAEINTCHPSLWTQQYWLSGEQLKWLRDNLNGVEYDGISIYSIMFPSMQDPPRFTSSGDKDSAERSILQSLDNLGVPILSAHESESLRHYRNFETDVHPLSFFISLKPGPDFIDRVLEAGIDVNGTGRLSGADTPLQAAARANDYAVAEKLVSRGAQVRCAEQHCELTTLQLACGVQGFGEMGIKYQPIDPRISKLLLRHGADPNGRGKYCCISPLQLAHNARVVELLLAYGADANEPVTRCEACALEHFHSFSLELRKYSVASILHLAATRRRVTKSSRREVVEVLLGKGARVDERERIWDDWARRVKLGRNAFEIAAGVRADSNFGRLRRNIDAVDIDVVRLLLQNGAEVGLPAGYHGDNALAGACDHENLDIVKLLLDWKIDPNPTNRYSRPPLSIAAEKGNLAIALLLVSAGARVMVGGQGGIASPLVAAASRGRLDMVSFLMGGEKREETFKEAISGAKNWGHAEVALCIQEYVEQQRRPPAGKQPRMEELS</sequence>